<name>A0A166JKP3_9AGAM</name>
<dbReference type="AlphaFoldDB" id="A0A166JKP3"/>
<evidence type="ECO:0000313" key="2">
    <source>
        <dbReference type="Proteomes" id="UP000076532"/>
    </source>
</evidence>
<proteinExistence type="predicted"/>
<protein>
    <submittedName>
        <fullName evidence="1">Uncharacterized protein</fullName>
    </submittedName>
</protein>
<reference evidence="1 2" key="1">
    <citation type="journal article" date="2016" name="Mol. Biol. Evol.">
        <title>Comparative Genomics of Early-Diverging Mushroom-Forming Fungi Provides Insights into the Origins of Lignocellulose Decay Capabilities.</title>
        <authorList>
            <person name="Nagy L.G."/>
            <person name="Riley R."/>
            <person name="Tritt A."/>
            <person name="Adam C."/>
            <person name="Daum C."/>
            <person name="Floudas D."/>
            <person name="Sun H."/>
            <person name="Yadav J.S."/>
            <person name="Pangilinan J."/>
            <person name="Larsson K.H."/>
            <person name="Matsuura K."/>
            <person name="Barry K."/>
            <person name="Labutti K."/>
            <person name="Kuo R."/>
            <person name="Ohm R.A."/>
            <person name="Bhattacharya S.S."/>
            <person name="Shirouzu T."/>
            <person name="Yoshinaga Y."/>
            <person name="Martin F.M."/>
            <person name="Grigoriev I.V."/>
            <person name="Hibbett D.S."/>
        </authorList>
    </citation>
    <scope>NUCLEOTIDE SEQUENCE [LARGE SCALE GENOMIC DNA]</scope>
    <source>
        <strain evidence="1 2">CBS 109695</strain>
    </source>
</reference>
<evidence type="ECO:0000313" key="1">
    <source>
        <dbReference type="EMBL" id="KZP20965.1"/>
    </source>
</evidence>
<accession>A0A166JKP3</accession>
<dbReference type="Proteomes" id="UP000076532">
    <property type="component" value="Unassembled WGS sequence"/>
</dbReference>
<gene>
    <name evidence="1" type="ORF">FIBSPDRAFT_891565</name>
</gene>
<keyword evidence="2" id="KW-1185">Reference proteome</keyword>
<sequence length="256" mass="27907">MDAGIRACNAAHWCRGERDMSWRVRYVEVRYNTGVPRGCLPGGVGGRAVAGVYGAPTQCDSRECGRACKEILAGEEAVLRILGGRGPRTADRDGAVAAGASVHVLARHWKGVQHRCDELARTVRLRWGCELNELACGIPGGLCVFRVHELFRGWDTRMSLSVTTVETLAGARLLEKPASVCMCAMGEAGAGWVSEASARVGQLDIRGWKEEVGRRDKARKEGTYGSRRNSRSGGWHFGAFSQVQKFCNELEVELTN</sequence>
<dbReference type="EMBL" id="KV417551">
    <property type="protein sequence ID" value="KZP20965.1"/>
    <property type="molecule type" value="Genomic_DNA"/>
</dbReference>
<organism evidence="1 2">
    <name type="scientific">Athelia psychrophila</name>
    <dbReference type="NCBI Taxonomy" id="1759441"/>
    <lineage>
        <taxon>Eukaryota</taxon>
        <taxon>Fungi</taxon>
        <taxon>Dikarya</taxon>
        <taxon>Basidiomycota</taxon>
        <taxon>Agaricomycotina</taxon>
        <taxon>Agaricomycetes</taxon>
        <taxon>Agaricomycetidae</taxon>
        <taxon>Atheliales</taxon>
        <taxon>Atheliaceae</taxon>
        <taxon>Athelia</taxon>
    </lineage>
</organism>